<dbReference type="AlphaFoldDB" id="A0A939IJS9"/>
<comment type="caution">
    <text evidence="2">The sequence shown here is derived from an EMBL/GenBank/DDBJ whole genome shotgun (WGS) entry which is preliminary data.</text>
</comment>
<sequence>MSKFKDIIYDISDVIVAFCIVVVAGFVIWGSIGHIMDYPSMVTASAQEGKNSNFGLAVPVGSNSTSGSAVNEGKDQTADSTDDTSVDTYAVYINPGESTTSIAQKFVTVGLFDSVEQFNSLLAQENAASKIKTGNFIIPSDSTPEEVIIQITTTTGQ</sequence>
<keyword evidence="3" id="KW-1185">Reference proteome</keyword>
<organism evidence="2 3">
    <name type="scientific">Clostridium aminobutyricum</name>
    <dbReference type="NCBI Taxonomy" id="33953"/>
    <lineage>
        <taxon>Bacteria</taxon>
        <taxon>Bacillati</taxon>
        <taxon>Bacillota</taxon>
        <taxon>Clostridia</taxon>
        <taxon>Eubacteriales</taxon>
        <taxon>Clostridiaceae</taxon>
        <taxon>Clostridium</taxon>
    </lineage>
</organism>
<feature type="transmembrane region" description="Helical" evidence="1">
    <location>
        <begin position="7"/>
        <end position="32"/>
    </location>
</feature>
<name>A0A939IJS9_CLOAM</name>
<dbReference type="EMBL" id="JAFJZZ010000005">
    <property type="protein sequence ID" value="MBN7773908.1"/>
    <property type="molecule type" value="Genomic_DNA"/>
</dbReference>
<keyword evidence="1" id="KW-0472">Membrane</keyword>
<proteinExistence type="predicted"/>
<keyword evidence="1" id="KW-1133">Transmembrane helix</keyword>
<evidence type="ECO:0000256" key="1">
    <source>
        <dbReference type="SAM" id="Phobius"/>
    </source>
</evidence>
<gene>
    <name evidence="2" type="ORF">JYB65_11090</name>
</gene>
<protein>
    <submittedName>
        <fullName evidence="2">Uncharacterized protein</fullName>
    </submittedName>
</protein>
<evidence type="ECO:0000313" key="2">
    <source>
        <dbReference type="EMBL" id="MBN7773908.1"/>
    </source>
</evidence>
<dbReference type="Gene3D" id="3.30.1490.480">
    <property type="entry name" value="Endolytic murein transglycosylase"/>
    <property type="match status" value="1"/>
</dbReference>
<dbReference type="RefSeq" id="WP_206582748.1">
    <property type="nucleotide sequence ID" value="NZ_JAFJZZ010000005.1"/>
</dbReference>
<dbReference type="Proteomes" id="UP000664545">
    <property type="component" value="Unassembled WGS sequence"/>
</dbReference>
<accession>A0A939IJS9</accession>
<evidence type="ECO:0000313" key="3">
    <source>
        <dbReference type="Proteomes" id="UP000664545"/>
    </source>
</evidence>
<keyword evidence="1" id="KW-0812">Transmembrane</keyword>
<reference evidence="2" key="1">
    <citation type="submission" date="2021-02" db="EMBL/GenBank/DDBJ databases">
        <title>Abyssanaerobacter marinus gen.nov., sp., nov, anaerobic bacterium isolated from the Onnuri vent field of Indian Ocean and suggestion of Mogibacteriaceae fam. nov., and proposal of reclassification of ambiguous this family's genus member.</title>
        <authorList>
            <person name="Kim Y.J."/>
            <person name="Yang J.-A."/>
        </authorList>
    </citation>
    <scope>NUCLEOTIDE SEQUENCE</scope>
    <source>
        <strain evidence="2">DSM 2634</strain>
    </source>
</reference>